<dbReference type="RefSeq" id="WP_092863624.1">
    <property type="nucleotide sequence ID" value="NZ_FPCH01000001.1"/>
</dbReference>
<dbReference type="InterPro" id="IPR052384">
    <property type="entry name" value="TMTC_O-mannosyltransferase"/>
</dbReference>
<evidence type="ECO:0000313" key="4">
    <source>
        <dbReference type="Proteomes" id="UP000199423"/>
    </source>
</evidence>
<dbReference type="PANTHER" id="PTHR44216:SF3">
    <property type="entry name" value="PROTEIN O-MANNOSYL-TRANSFERASE TMTC2"/>
    <property type="match status" value="1"/>
</dbReference>
<feature type="repeat" description="TPR" evidence="1">
    <location>
        <begin position="150"/>
        <end position="183"/>
    </location>
</feature>
<protein>
    <submittedName>
        <fullName evidence="3">Flp pilus assembly protein TadD, contains TPR repeats</fullName>
    </submittedName>
</protein>
<dbReference type="PROSITE" id="PS50005">
    <property type="entry name" value="TPR"/>
    <property type="match status" value="1"/>
</dbReference>
<dbReference type="EMBL" id="FPCH01000001">
    <property type="protein sequence ID" value="SFV26398.1"/>
    <property type="molecule type" value="Genomic_DNA"/>
</dbReference>
<evidence type="ECO:0000313" key="3">
    <source>
        <dbReference type="EMBL" id="SFV26398.1"/>
    </source>
</evidence>
<proteinExistence type="predicted"/>
<dbReference type="PROSITE" id="PS51257">
    <property type="entry name" value="PROKAR_LIPOPROTEIN"/>
    <property type="match status" value="1"/>
</dbReference>
<dbReference type="InterPro" id="IPR011990">
    <property type="entry name" value="TPR-like_helical_dom_sf"/>
</dbReference>
<dbReference type="SMART" id="SM00028">
    <property type="entry name" value="TPR"/>
    <property type="match status" value="2"/>
</dbReference>
<dbReference type="AlphaFoldDB" id="A0A1I7MVI1"/>
<dbReference type="SUPFAM" id="SSF48452">
    <property type="entry name" value="TPR-like"/>
    <property type="match status" value="1"/>
</dbReference>
<dbReference type="Proteomes" id="UP000199423">
    <property type="component" value="Unassembled WGS sequence"/>
</dbReference>
<keyword evidence="2" id="KW-0732">Signal</keyword>
<keyword evidence="4" id="KW-1185">Reference proteome</keyword>
<evidence type="ECO:0000256" key="2">
    <source>
        <dbReference type="SAM" id="SignalP"/>
    </source>
</evidence>
<dbReference type="PANTHER" id="PTHR44216">
    <property type="entry name" value="PROTEIN O-MANNOSYL-TRANSFERASE TMTC2"/>
    <property type="match status" value="1"/>
</dbReference>
<keyword evidence="1" id="KW-0802">TPR repeat</keyword>
<gene>
    <name evidence="3" type="ORF">SAMN04488557_0458</name>
</gene>
<evidence type="ECO:0000256" key="1">
    <source>
        <dbReference type="PROSITE-ProRule" id="PRU00339"/>
    </source>
</evidence>
<feature type="chain" id="PRO_5011482622" evidence="2">
    <location>
        <begin position="38"/>
        <end position="316"/>
    </location>
</feature>
<dbReference type="InterPro" id="IPR019734">
    <property type="entry name" value="TPR_rpt"/>
</dbReference>
<reference evidence="4" key="1">
    <citation type="submission" date="2016-10" db="EMBL/GenBank/DDBJ databases">
        <authorList>
            <person name="Varghese N."/>
            <person name="Submissions S."/>
        </authorList>
    </citation>
    <scope>NUCLEOTIDE SEQUENCE [LARGE SCALE GENOMIC DNA]</scope>
    <source>
        <strain evidence="4">DSM 1565</strain>
    </source>
</reference>
<dbReference type="OrthoDB" id="422579at2"/>
<name>A0A1I7MVI1_9HYPH</name>
<dbReference type="Pfam" id="PF14559">
    <property type="entry name" value="TPR_19"/>
    <property type="match status" value="1"/>
</dbReference>
<organism evidence="3 4">
    <name type="scientific">Hyphomicrobium facile</name>
    <dbReference type="NCBI Taxonomy" id="51670"/>
    <lineage>
        <taxon>Bacteria</taxon>
        <taxon>Pseudomonadati</taxon>
        <taxon>Pseudomonadota</taxon>
        <taxon>Alphaproteobacteria</taxon>
        <taxon>Hyphomicrobiales</taxon>
        <taxon>Hyphomicrobiaceae</taxon>
        <taxon>Hyphomicrobium</taxon>
    </lineage>
</organism>
<accession>A0A1I7MVI1</accession>
<sequence length="316" mass="33665">MTRFEHPLACAVLRPRRLGTLAALTASLLLGACSASTDLLPSIAMKPNDTKTADAGPSSPQNELQKATIYWGNEYNKKPTELRPALNYAKNLKALGEKDKALAVLQQVSLIHGNNPEVASEYGRLALEMDQVGVANQMLTMADDPTKPDWRIVSARGTVMAKQGKYTDAIPFYERALTLSPNNPTVTNNLAMAYAMNGDPKKAEGLLRQAVSSSGATPKMRENLALVLGLQGRYDESKAVASGVLNTDTASANAAYLKQMVKIEPTTEMPDARSFAANTQVSAAAPVQNAAVTAGSLPVTQGVWQTSTDEALPIAH</sequence>
<dbReference type="STRING" id="51670.SAMN04488557_0458"/>
<dbReference type="Gene3D" id="1.25.40.10">
    <property type="entry name" value="Tetratricopeptide repeat domain"/>
    <property type="match status" value="1"/>
</dbReference>
<feature type="signal peptide" evidence="2">
    <location>
        <begin position="1"/>
        <end position="37"/>
    </location>
</feature>